<evidence type="ECO:0000313" key="12">
    <source>
        <dbReference type="Proteomes" id="UP000256869"/>
    </source>
</evidence>
<sequence length="539" mass="61712">MIQLLLVDDEPMILNSMVDNAWTSVGVSGVYKAVSGLEAIEVLRKTPIDIVVTDIRMPGMDGLQLCRHIQEHYPRTKCILLSGYGEFEYARKAIQFGTANYLLKPIKDQDLLDEVERVIEVVAREWEHIGSVERTRQTLRVHLPLLRSNLLNDLLSGVAVSSSALEERMKDYELPFGIGVDCALLLVRLDGAFVHSEDHDYLLYEYGVQNIACEILDADFAVWQCKDSHGYLCFVVQDKNKERLSEDNTSGKSLEKAAYELQLKVAGFLKGQISVLIGGRGIFPADLAEQYRKSLNEFRKIPRSDHEFLILSDQPRTQSSSLLSLYTPPSFHQLLEAGRLEDARRKLKDVFEEMNSKKLDSEEHVMEVVYGLMNAFLYIAHLQGRTLLEISGWGTETLDDPRAFRRTDKVMEWAEGVLNRIDSGSVREFKDSRSQLIAKIQRFIETHIAEDVSLQRIADHVNLHPAYLSSLYKTEMKENISDFIVRYRMETAGVLLSSSEIKIYELAGRLGFQNPPYFSKLFKQYYGMTPQEYRDRHYS</sequence>
<dbReference type="EMBL" id="QRDY01000003">
    <property type="protein sequence ID" value="RED63861.1"/>
    <property type="molecule type" value="Genomic_DNA"/>
</dbReference>
<comment type="caution">
    <text evidence="11">The sequence shown here is derived from an EMBL/GenBank/DDBJ whole genome shotgun (WGS) entry which is preliminary data.</text>
</comment>
<evidence type="ECO:0000256" key="4">
    <source>
        <dbReference type="ARBA" id="ARBA00023012"/>
    </source>
</evidence>
<comment type="subcellular location">
    <subcellularLocation>
        <location evidence="1">Cytoplasm</location>
    </subcellularLocation>
</comment>
<dbReference type="InterPro" id="IPR020449">
    <property type="entry name" value="Tscrpt_reg_AraC-type_HTH"/>
</dbReference>
<dbReference type="PANTHER" id="PTHR42713">
    <property type="entry name" value="HISTIDINE KINASE-RELATED"/>
    <property type="match status" value="1"/>
</dbReference>
<evidence type="ECO:0000256" key="5">
    <source>
        <dbReference type="ARBA" id="ARBA00023015"/>
    </source>
</evidence>
<gene>
    <name evidence="11" type="ORF">DFP95_103101</name>
</gene>
<dbReference type="Proteomes" id="UP000256869">
    <property type="component" value="Unassembled WGS sequence"/>
</dbReference>
<dbReference type="InterPro" id="IPR051552">
    <property type="entry name" value="HptR"/>
</dbReference>
<reference evidence="11 12" key="1">
    <citation type="submission" date="2018-07" db="EMBL/GenBank/DDBJ databases">
        <title>Genomic Encyclopedia of Type Strains, Phase III (KMG-III): the genomes of soil and plant-associated and newly described type strains.</title>
        <authorList>
            <person name="Whitman W."/>
        </authorList>
    </citation>
    <scope>NUCLEOTIDE SEQUENCE [LARGE SCALE GENOMIC DNA]</scope>
    <source>
        <strain evidence="11 12">CECT 8236</strain>
    </source>
</reference>
<evidence type="ECO:0000256" key="3">
    <source>
        <dbReference type="ARBA" id="ARBA00022553"/>
    </source>
</evidence>
<evidence type="ECO:0000259" key="9">
    <source>
        <dbReference type="PROSITE" id="PS01124"/>
    </source>
</evidence>
<dbReference type="Pfam" id="PF00072">
    <property type="entry name" value="Response_reg"/>
    <property type="match status" value="1"/>
</dbReference>
<dbReference type="GO" id="GO:0043565">
    <property type="term" value="F:sequence-specific DNA binding"/>
    <property type="evidence" value="ECO:0007669"/>
    <property type="project" value="InterPro"/>
</dbReference>
<keyword evidence="2" id="KW-0963">Cytoplasm</keyword>
<evidence type="ECO:0000259" key="10">
    <source>
        <dbReference type="PROSITE" id="PS50110"/>
    </source>
</evidence>
<evidence type="ECO:0000256" key="7">
    <source>
        <dbReference type="ARBA" id="ARBA00023163"/>
    </source>
</evidence>
<evidence type="ECO:0000256" key="2">
    <source>
        <dbReference type="ARBA" id="ARBA00022490"/>
    </source>
</evidence>
<dbReference type="GO" id="GO:0003700">
    <property type="term" value="F:DNA-binding transcription factor activity"/>
    <property type="evidence" value="ECO:0007669"/>
    <property type="project" value="InterPro"/>
</dbReference>
<dbReference type="SMART" id="SM00448">
    <property type="entry name" value="REC"/>
    <property type="match status" value="1"/>
</dbReference>
<accession>A0A3D9IQ16</accession>
<dbReference type="AlphaFoldDB" id="A0A3D9IQ16"/>
<dbReference type="InterPro" id="IPR018060">
    <property type="entry name" value="HTH_AraC"/>
</dbReference>
<dbReference type="PROSITE" id="PS01124">
    <property type="entry name" value="HTH_ARAC_FAMILY_2"/>
    <property type="match status" value="1"/>
</dbReference>
<dbReference type="InterPro" id="IPR001789">
    <property type="entry name" value="Sig_transdc_resp-reg_receiver"/>
</dbReference>
<dbReference type="SUPFAM" id="SSF46689">
    <property type="entry name" value="Homeodomain-like"/>
    <property type="match status" value="2"/>
</dbReference>
<dbReference type="GO" id="GO:0000160">
    <property type="term" value="P:phosphorelay signal transduction system"/>
    <property type="evidence" value="ECO:0007669"/>
    <property type="project" value="UniProtKB-KW"/>
</dbReference>
<keyword evidence="4" id="KW-0902">Two-component regulatory system</keyword>
<organism evidence="11 12">
    <name type="scientific">Cohnella lupini</name>
    <dbReference type="NCBI Taxonomy" id="1294267"/>
    <lineage>
        <taxon>Bacteria</taxon>
        <taxon>Bacillati</taxon>
        <taxon>Bacillota</taxon>
        <taxon>Bacilli</taxon>
        <taxon>Bacillales</taxon>
        <taxon>Paenibacillaceae</taxon>
        <taxon>Cohnella</taxon>
    </lineage>
</organism>
<evidence type="ECO:0000256" key="8">
    <source>
        <dbReference type="PROSITE-ProRule" id="PRU00169"/>
    </source>
</evidence>
<feature type="domain" description="HTH araC/xylS-type" evidence="9">
    <location>
        <begin position="438"/>
        <end position="536"/>
    </location>
</feature>
<dbReference type="GO" id="GO:0005737">
    <property type="term" value="C:cytoplasm"/>
    <property type="evidence" value="ECO:0007669"/>
    <property type="project" value="UniProtKB-SubCell"/>
</dbReference>
<evidence type="ECO:0000313" key="11">
    <source>
        <dbReference type="EMBL" id="RED63861.1"/>
    </source>
</evidence>
<dbReference type="Gene3D" id="3.40.50.2300">
    <property type="match status" value="1"/>
</dbReference>
<dbReference type="SMART" id="SM00342">
    <property type="entry name" value="HTH_ARAC"/>
    <property type="match status" value="1"/>
</dbReference>
<dbReference type="RefSeq" id="WP_115991973.1">
    <property type="nucleotide sequence ID" value="NZ_QRDY01000003.1"/>
</dbReference>
<keyword evidence="3 8" id="KW-0597">Phosphoprotein</keyword>
<dbReference type="PROSITE" id="PS50110">
    <property type="entry name" value="RESPONSE_REGULATORY"/>
    <property type="match status" value="1"/>
</dbReference>
<dbReference type="SUPFAM" id="SSF52172">
    <property type="entry name" value="CheY-like"/>
    <property type="match status" value="1"/>
</dbReference>
<keyword evidence="12" id="KW-1185">Reference proteome</keyword>
<feature type="modified residue" description="4-aspartylphosphate" evidence="8">
    <location>
        <position position="54"/>
    </location>
</feature>
<dbReference type="CDD" id="cd17536">
    <property type="entry name" value="REC_YesN-like"/>
    <property type="match status" value="1"/>
</dbReference>
<feature type="domain" description="Response regulatory" evidence="10">
    <location>
        <begin position="3"/>
        <end position="119"/>
    </location>
</feature>
<dbReference type="OrthoDB" id="9794370at2"/>
<evidence type="ECO:0000256" key="6">
    <source>
        <dbReference type="ARBA" id="ARBA00023125"/>
    </source>
</evidence>
<keyword evidence="7" id="KW-0804">Transcription</keyword>
<dbReference type="Gene3D" id="1.10.10.60">
    <property type="entry name" value="Homeodomain-like"/>
    <property type="match status" value="2"/>
</dbReference>
<keyword evidence="5" id="KW-0805">Transcription regulation</keyword>
<dbReference type="PANTHER" id="PTHR42713:SF3">
    <property type="entry name" value="TRANSCRIPTIONAL REGULATORY PROTEIN HPTR"/>
    <property type="match status" value="1"/>
</dbReference>
<protein>
    <submittedName>
        <fullName evidence="11">Two-component system response regulator YesN</fullName>
    </submittedName>
</protein>
<proteinExistence type="predicted"/>
<dbReference type="InterPro" id="IPR009057">
    <property type="entry name" value="Homeodomain-like_sf"/>
</dbReference>
<name>A0A3D9IQ16_9BACL</name>
<dbReference type="PRINTS" id="PR00032">
    <property type="entry name" value="HTHARAC"/>
</dbReference>
<dbReference type="InterPro" id="IPR011006">
    <property type="entry name" value="CheY-like_superfamily"/>
</dbReference>
<dbReference type="Pfam" id="PF12833">
    <property type="entry name" value="HTH_18"/>
    <property type="match status" value="1"/>
</dbReference>
<keyword evidence="6" id="KW-0238">DNA-binding</keyword>
<evidence type="ECO:0000256" key="1">
    <source>
        <dbReference type="ARBA" id="ARBA00004496"/>
    </source>
</evidence>